<feature type="transmembrane region" description="Helical" evidence="1">
    <location>
        <begin position="335"/>
        <end position="363"/>
    </location>
</feature>
<sequence>MARGGREGDWLGARVFSGFCLLLLLVYFGHLVLGLTLPVAAGVSAGMAGLGLTRLVLRGFGKDRSILVHPVVLMPLAGMVILVIRGLDYQPLAWDELTNWLAWTRQAALKGRLLGDDIRHGVLGYTPGWTIALAYPNLLFGGFIESRSAMVPFVMHVALCGLIHDIAMRLRLLLGVSRVSARLGAWVLVLGLLGVEAMWRLAPTNLLIEKPQIYTLTAALLLGLLILEDAADRMRAGLHLGLVIAGGYLIKVSMLAFVAPLLVLLGWAALRSAGQGRSRIAVMFGLALVPTILVYGVWRSVGAVQGCMSDPLALLPGLLAGGDGSVRMTDLFLRLFGTILAYVAEFKLPLTLVAAGGVAVAAFNARQRPLIIAFALYLLLYFGALYVYHLDCFGEFYFKNLNSPDRFTRVPLRTFHAAGLVLLFFALHPVEVRLHRWTLPILAAVLGVWGVYRLDMSIRSMTERFEAAGEQVTTVRTMRGWTEAVAARVLLHPEQGRDVQIIAQGSDGYEVMIMTYFAAGRFIVHGSHSFGEAPINVWMSKASPDTFRRRIMESSLVVPVHLDTWARQSLDIGAGCLDSPRLLVPDAVTGRMECPQEP</sequence>
<keyword evidence="1" id="KW-1133">Transmembrane helix</keyword>
<feature type="transmembrane region" description="Helical" evidence="1">
    <location>
        <begin position="66"/>
        <end position="87"/>
    </location>
</feature>
<gene>
    <name evidence="2" type="ORF">CCC_02180</name>
</gene>
<name>A0A0C2YVJ9_PARME</name>
<feature type="transmembrane region" description="Helical" evidence="1">
    <location>
        <begin position="434"/>
        <end position="452"/>
    </location>
</feature>
<dbReference type="STRING" id="272627.CCC_02180"/>
<dbReference type="EMBL" id="JXSL01000027">
    <property type="protein sequence ID" value="KIL98730.1"/>
    <property type="molecule type" value="Genomic_DNA"/>
</dbReference>
<accession>A0A0C2YVJ9</accession>
<evidence type="ECO:0008006" key="4">
    <source>
        <dbReference type="Google" id="ProtNLM"/>
    </source>
</evidence>
<feature type="transmembrane region" description="Helical" evidence="1">
    <location>
        <begin position="369"/>
        <end position="389"/>
    </location>
</feature>
<protein>
    <recommendedName>
        <fullName evidence="4">Glycosyltransferase RgtA/B/C/D-like domain-containing protein</fullName>
    </recommendedName>
</protein>
<dbReference type="Proteomes" id="UP000031971">
    <property type="component" value="Unassembled WGS sequence"/>
</dbReference>
<reference evidence="2 3" key="1">
    <citation type="submission" date="2015-01" db="EMBL/GenBank/DDBJ databases">
        <title>Genome Sequence of Magnetospirillum magnetotacticum Strain MS-1.</title>
        <authorList>
            <person name="Marinov G.K."/>
            <person name="Smalley M.D."/>
            <person name="DeSalvo G."/>
        </authorList>
    </citation>
    <scope>NUCLEOTIDE SEQUENCE [LARGE SCALE GENOMIC DNA]</scope>
    <source>
        <strain evidence="2 3">MS-1</strain>
    </source>
</reference>
<dbReference type="AlphaFoldDB" id="A0A0C2YVJ9"/>
<feature type="transmembrane region" description="Helical" evidence="1">
    <location>
        <begin position="39"/>
        <end position="57"/>
    </location>
</feature>
<feature type="transmembrane region" description="Helical" evidence="1">
    <location>
        <begin position="149"/>
        <end position="167"/>
    </location>
</feature>
<comment type="caution">
    <text evidence="2">The sequence shown here is derived from an EMBL/GenBank/DDBJ whole genome shotgun (WGS) entry which is preliminary data.</text>
</comment>
<feature type="transmembrane region" description="Helical" evidence="1">
    <location>
        <begin position="12"/>
        <end position="33"/>
    </location>
</feature>
<feature type="transmembrane region" description="Helical" evidence="1">
    <location>
        <begin position="280"/>
        <end position="298"/>
    </location>
</feature>
<evidence type="ECO:0000256" key="1">
    <source>
        <dbReference type="SAM" id="Phobius"/>
    </source>
</evidence>
<keyword evidence="1" id="KW-0472">Membrane</keyword>
<feature type="transmembrane region" description="Helical" evidence="1">
    <location>
        <begin position="179"/>
        <end position="199"/>
    </location>
</feature>
<keyword evidence="1" id="KW-0812">Transmembrane</keyword>
<keyword evidence="3" id="KW-1185">Reference proteome</keyword>
<evidence type="ECO:0000313" key="2">
    <source>
        <dbReference type="EMBL" id="KIL98730.1"/>
    </source>
</evidence>
<feature type="transmembrane region" description="Helical" evidence="1">
    <location>
        <begin position="211"/>
        <end position="228"/>
    </location>
</feature>
<evidence type="ECO:0000313" key="3">
    <source>
        <dbReference type="Proteomes" id="UP000031971"/>
    </source>
</evidence>
<proteinExistence type="predicted"/>
<feature type="transmembrane region" description="Helical" evidence="1">
    <location>
        <begin position="410"/>
        <end position="428"/>
    </location>
</feature>
<organism evidence="2 3">
    <name type="scientific">Paramagnetospirillum magnetotacticum MS-1</name>
    <dbReference type="NCBI Taxonomy" id="272627"/>
    <lineage>
        <taxon>Bacteria</taxon>
        <taxon>Pseudomonadati</taxon>
        <taxon>Pseudomonadota</taxon>
        <taxon>Alphaproteobacteria</taxon>
        <taxon>Rhodospirillales</taxon>
        <taxon>Magnetospirillaceae</taxon>
        <taxon>Paramagnetospirillum</taxon>
    </lineage>
</organism>
<feature type="transmembrane region" description="Helical" evidence="1">
    <location>
        <begin position="240"/>
        <end position="268"/>
    </location>
</feature>